<evidence type="ECO:0000313" key="4">
    <source>
        <dbReference type="Proteomes" id="UP001354931"/>
    </source>
</evidence>
<name>A0ABU6FDQ9_9ACTN</name>
<feature type="domain" description="Glycosyl hydrolase family 13 catalytic" evidence="2">
    <location>
        <begin position="15"/>
        <end position="422"/>
    </location>
</feature>
<accession>A0ABU6FDQ9</accession>
<dbReference type="Pfam" id="PF00128">
    <property type="entry name" value="Alpha-amylase"/>
    <property type="match status" value="1"/>
</dbReference>
<organism evidence="3 4">
    <name type="scientific">Streptomyces endophyticus</name>
    <dbReference type="NCBI Taxonomy" id="714166"/>
    <lineage>
        <taxon>Bacteria</taxon>
        <taxon>Bacillati</taxon>
        <taxon>Actinomycetota</taxon>
        <taxon>Actinomycetes</taxon>
        <taxon>Kitasatosporales</taxon>
        <taxon>Streptomycetaceae</taxon>
        <taxon>Streptomyces</taxon>
    </lineage>
</organism>
<proteinExistence type="inferred from homology"/>
<protein>
    <submittedName>
        <fullName evidence="3">Glycoside hydrolase family 13 protein</fullName>
    </submittedName>
</protein>
<evidence type="ECO:0000313" key="3">
    <source>
        <dbReference type="EMBL" id="MEB8341490.1"/>
    </source>
</evidence>
<dbReference type="InterPro" id="IPR045857">
    <property type="entry name" value="O16G_dom_2"/>
</dbReference>
<keyword evidence="3" id="KW-0378">Hydrolase</keyword>
<dbReference type="SMART" id="SM00642">
    <property type="entry name" value="Aamy"/>
    <property type="match status" value="1"/>
</dbReference>
<dbReference type="CDD" id="cd11332">
    <property type="entry name" value="AmyAc_OligoGlu_TS"/>
    <property type="match status" value="1"/>
</dbReference>
<keyword evidence="4" id="KW-1185">Reference proteome</keyword>
<comment type="caution">
    <text evidence="3">The sequence shown here is derived from an EMBL/GenBank/DDBJ whole genome shotgun (WGS) entry which is preliminary data.</text>
</comment>
<dbReference type="Proteomes" id="UP001354931">
    <property type="component" value="Unassembled WGS sequence"/>
</dbReference>
<dbReference type="Gene3D" id="3.20.20.80">
    <property type="entry name" value="Glycosidases"/>
    <property type="match status" value="2"/>
</dbReference>
<dbReference type="EMBL" id="JAOZYC010000148">
    <property type="protein sequence ID" value="MEB8341490.1"/>
    <property type="molecule type" value="Genomic_DNA"/>
</dbReference>
<gene>
    <name evidence="3" type="ORF">OKJ99_28735</name>
</gene>
<comment type="similarity">
    <text evidence="1">Belongs to the glycosyl hydrolase 13 family.</text>
</comment>
<dbReference type="InterPro" id="IPR006047">
    <property type="entry name" value="GH13_cat_dom"/>
</dbReference>
<evidence type="ECO:0000256" key="1">
    <source>
        <dbReference type="ARBA" id="ARBA00008061"/>
    </source>
</evidence>
<dbReference type="InterPro" id="IPR017853">
    <property type="entry name" value="GH"/>
</dbReference>
<sequence>MNPDDAWWRSAVIYQIYVRSFADSDGDGIGDLPGITARLSHVADLGADAVWLTPFYRSPMRDGGYDVADHRDIDPRFGTLADADELLARAHELGLRVIIDIVPNHTSDQHTWFQQALASRPGSPARARYVFRDGRGEDGTRPPTDWQSVFGGPAWTRVPDGQWYLHLFDATQPDLDWNHPEVVAEFHDVLRFWLDRGVDGFRFDVAHGMAKDLAEPLRDLGPDQVHHRIVGDGWHGKHPFWDRDEVHDLLRGFRAVTDAYEPPRVTVAESWAALDRRGQYVRPDELHQAFNFDFLGADWHGATLRATIDRSLTLAVEVGATPTWVLSNHDVVRHASRLALPSGTDIEAWLRSGGTEPCVPPALAARRARAAALLLLALPGAAYLYQGEELGLPEVADLPDEALRDPVRHRSAGARKGRDGCRVPIPWERTGPSYGFGPAAPWLPQPATFAALSVEAQQADPTSSLALYREAITQRRTLLTADTDITWHSAEADPVLDFTVGSLRCVTNPSPEPALLPDIPSGPPSLTSLPLPATARLLPPDATVWYRLDSAQPSQVGGSGS</sequence>
<dbReference type="Gene3D" id="3.90.400.10">
    <property type="entry name" value="Oligo-1,6-glucosidase, Domain 2"/>
    <property type="match status" value="1"/>
</dbReference>
<dbReference type="RefSeq" id="WP_326020705.1">
    <property type="nucleotide sequence ID" value="NZ_JAOZYC010000148.1"/>
</dbReference>
<evidence type="ECO:0000259" key="2">
    <source>
        <dbReference type="SMART" id="SM00642"/>
    </source>
</evidence>
<reference evidence="3 4" key="1">
    <citation type="submission" date="2022-10" db="EMBL/GenBank/DDBJ databases">
        <authorList>
            <person name="Xie J."/>
            <person name="Shen N."/>
        </authorList>
    </citation>
    <scope>NUCLEOTIDE SEQUENCE [LARGE SCALE GENOMIC DNA]</scope>
    <source>
        <strain evidence="3 4">YIM65594</strain>
    </source>
</reference>
<dbReference type="SUPFAM" id="SSF51445">
    <property type="entry name" value="(Trans)glycosidases"/>
    <property type="match status" value="1"/>
</dbReference>
<dbReference type="PANTHER" id="PTHR10357">
    <property type="entry name" value="ALPHA-AMYLASE FAMILY MEMBER"/>
    <property type="match status" value="1"/>
</dbReference>
<dbReference type="PANTHER" id="PTHR10357:SF179">
    <property type="entry name" value="NEUTRAL AND BASIC AMINO ACID TRANSPORT PROTEIN RBAT"/>
    <property type="match status" value="1"/>
</dbReference>
<dbReference type="GO" id="GO:0016787">
    <property type="term" value="F:hydrolase activity"/>
    <property type="evidence" value="ECO:0007669"/>
    <property type="project" value="UniProtKB-KW"/>
</dbReference>